<keyword evidence="2" id="KW-1185">Reference proteome</keyword>
<evidence type="ECO:0000313" key="1">
    <source>
        <dbReference type="EMBL" id="MCI84390.1"/>
    </source>
</evidence>
<feature type="non-terminal residue" evidence="1">
    <location>
        <position position="26"/>
    </location>
</feature>
<protein>
    <submittedName>
        <fullName evidence="1">Uncharacterized protein</fullName>
    </submittedName>
</protein>
<proteinExistence type="predicted"/>
<accession>A0A392VD06</accession>
<dbReference type="AlphaFoldDB" id="A0A392VD06"/>
<name>A0A392VD06_9FABA</name>
<organism evidence="1 2">
    <name type="scientific">Trifolium medium</name>
    <dbReference type="NCBI Taxonomy" id="97028"/>
    <lineage>
        <taxon>Eukaryota</taxon>
        <taxon>Viridiplantae</taxon>
        <taxon>Streptophyta</taxon>
        <taxon>Embryophyta</taxon>
        <taxon>Tracheophyta</taxon>
        <taxon>Spermatophyta</taxon>
        <taxon>Magnoliopsida</taxon>
        <taxon>eudicotyledons</taxon>
        <taxon>Gunneridae</taxon>
        <taxon>Pentapetalae</taxon>
        <taxon>rosids</taxon>
        <taxon>fabids</taxon>
        <taxon>Fabales</taxon>
        <taxon>Fabaceae</taxon>
        <taxon>Papilionoideae</taxon>
        <taxon>50 kb inversion clade</taxon>
        <taxon>NPAAA clade</taxon>
        <taxon>Hologalegina</taxon>
        <taxon>IRL clade</taxon>
        <taxon>Trifolieae</taxon>
        <taxon>Trifolium</taxon>
    </lineage>
</organism>
<reference evidence="1 2" key="1">
    <citation type="journal article" date="2018" name="Front. Plant Sci.">
        <title>Red Clover (Trifolium pratense) and Zigzag Clover (T. medium) - A Picture of Genomic Similarities and Differences.</title>
        <authorList>
            <person name="Dluhosova J."/>
            <person name="Istvanek J."/>
            <person name="Nedelnik J."/>
            <person name="Repkova J."/>
        </authorList>
    </citation>
    <scope>NUCLEOTIDE SEQUENCE [LARGE SCALE GENOMIC DNA]</scope>
    <source>
        <strain evidence="2">cv. 10/8</strain>
        <tissue evidence="1">Leaf</tissue>
    </source>
</reference>
<dbReference type="Proteomes" id="UP000265520">
    <property type="component" value="Unassembled WGS sequence"/>
</dbReference>
<comment type="caution">
    <text evidence="1">The sequence shown here is derived from an EMBL/GenBank/DDBJ whole genome shotgun (WGS) entry which is preliminary data.</text>
</comment>
<sequence>MQDPHRESGQSMAKEEQFVCHKAYFK</sequence>
<evidence type="ECO:0000313" key="2">
    <source>
        <dbReference type="Proteomes" id="UP000265520"/>
    </source>
</evidence>
<dbReference type="EMBL" id="LXQA011089831">
    <property type="protein sequence ID" value="MCI84390.1"/>
    <property type="molecule type" value="Genomic_DNA"/>
</dbReference>